<reference evidence="2" key="1">
    <citation type="journal article" date="2020" name="mSystems">
        <title>Genome- and Community-Level Interaction Insights into Carbon Utilization and Element Cycling Functions of Hydrothermarchaeota in Hydrothermal Sediment.</title>
        <authorList>
            <person name="Zhou Z."/>
            <person name="Liu Y."/>
            <person name="Xu W."/>
            <person name="Pan J."/>
            <person name="Luo Z.H."/>
            <person name="Li M."/>
        </authorList>
    </citation>
    <scope>NUCLEOTIDE SEQUENCE [LARGE SCALE GENOMIC DNA]</scope>
    <source>
        <strain evidence="2">SpSt-143</strain>
    </source>
</reference>
<dbReference type="InterPro" id="IPR052340">
    <property type="entry name" value="RNase_Y/CdgJ"/>
</dbReference>
<sequence length="286" mass="32157">MELDTQRALDVAQTEEILRGVLIPPRPALLVEVLEEQNRPEPNLERIARLVSEDVALAASTLKLVNSPLFGLSRPVVDIGHAVRLLGMRNIVSLVTALLLHQAFRGSKGTLMEWFWRRAEWMAHAATLVARASRALAQEEAYTLGLFCDCGMPLLLRRFPEYAGVYEAAEREADARPLIEVERERLRTDHAAAGFLLARAWKLPAEFCQAILRHHDPIDYYQAEAADVTVKYLAVLMAAQHLVRQMQHQPPAAEWLAVGTSVQHFLGLSEEALVWLLQELKKLRPA</sequence>
<comment type="caution">
    <text evidence="2">The sequence shown here is derived from an EMBL/GenBank/DDBJ whole genome shotgun (WGS) entry which is preliminary data.</text>
</comment>
<proteinExistence type="predicted"/>
<dbReference type="EMBL" id="DSGB01000007">
    <property type="protein sequence ID" value="HER97214.1"/>
    <property type="molecule type" value="Genomic_DNA"/>
</dbReference>
<gene>
    <name evidence="2" type="ORF">ENO59_12040</name>
</gene>
<dbReference type="PANTHER" id="PTHR33525">
    <property type="match status" value="1"/>
</dbReference>
<evidence type="ECO:0000313" key="2">
    <source>
        <dbReference type="EMBL" id="HER97214.1"/>
    </source>
</evidence>
<dbReference type="Gene3D" id="1.10.3210.10">
    <property type="entry name" value="Hypothetical protein af1432"/>
    <property type="match status" value="1"/>
</dbReference>
<name>A0A7V2B2Q1_RHOMR</name>
<accession>A0A7V2B2Q1</accession>
<dbReference type="PANTHER" id="PTHR33525:SF6">
    <property type="entry name" value="HDOD DOMAIN-CONTAINING PROTEIN"/>
    <property type="match status" value="1"/>
</dbReference>
<evidence type="ECO:0000259" key="1">
    <source>
        <dbReference type="PROSITE" id="PS51833"/>
    </source>
</evidence>
<dbReference type="PROSITE" id="PS51833">
    <property type="entry name" value="HDOD"/>
    <property type="match status" value="1"/>
</dbReference>
<dbReference type="Pfam" id="PF08668">
    <property type="entry name" value="HDOD"/>
    <property type="match status" value="1"/>
</dbReference>
<dbReference type="AlphaFoldDB" id="A0A7V2B2Q1"/>
<protein>
    <submittedName>
        <fullName evidence="2">HDOD domain-containing protein</fullName>
    </submittedName>
</protein>
<organism evidence="2">
    <name type="scientific">Rhodothermus marinus</name>
    <name type="common">Rhodothermus obamensis</name>
    <dbReference type="NCBI Taxonomy" id="29549"/>
    <lineage>
        <taxon>Bacteria</taxon>
        <taxon>Pseudomonadati</taxon>
        <taxon>Rhodothermota</taxon>
        <taxon>Rhodothermia</taxon>
        <taxon>Rhodothermales</taxon>
        <taxon>Rhodothermaceae</taxon>
        <taxon>Rhodothermus</taxon>
    </lineage>
</organism>
<feature type="domain" description="HDOD" evidence="1">
    <location>
        <begin position="23"/>
        <end position="217"/>
    </location>
</feature>
<dbReference type="InterPro" id="IPR013976">
    <property type="entry name" value="HDOD"/>
</dbReference>
<dbReference type="SUPFAM" id="SSF109604">
    <property type="entry name" value="HD-domain/PDEase-like"/>
    <property type="match status" value="1"/>
</dbReference>